<dbReference type="EMBL" id="CP016397">
    <property type="protein sequence ID" value="ASQ47193.1"/>
    <property type="molecule type" value="Genomic_DNA"/>
</dbReference>
<dbReference type="Gene3D" id="1.10.510.10">
    <property type="entry name" value="Transferase(Phosphotransferase) domain 1"/>
    <property type="match status" value="1"/>
</dbReference>
<dbReference type="RefSeq" id="WP_094091958.1">
    <property type="nucleotide sequence ID" value="NZ_CP016397.1"/>
</dbReference>
<dbReference type="PROSITE" id="PS50011">
    <property type="entry name" value="PROTEIN_KINASE_DOM"/>
    <property type="match status" value="1"/>
</dbReference>
<proteinExistence type="predicted"/>
<gene>
    <name evidence="2" type="primary">pknH</name>
    <name evidence="2" type="ORF">clem_13300</name>
</gene>
<evidence type="ECO:0000313" key="3">
    <source>
        <dbReference type="Proteomes" id="UP000201728"/>
    </source>
</evidence>
<dbReference type="Proteomes" id="UP000201728">
    <property type="component" value="Chromosome"/>
</dbReference>
<dbReference type="PANTHER" id="PTHR44329:SF260">
    <property type="entry name" value="PROTEIN KINASE DOMAIN-CONTAINING PROTEIN"/>
    <property type="match status" value="1"/>
</dbReference>
<dbReference type="KEGG" id="lcd:clem_13300"/>
<dbReference type="PANTHER" id="PTHR44329">
    <property type="entry name" value="SERINE/THREONINE-PROTEIN KINASE TNNI3K-RELATED"/>
    <property type="match status" value="1"/>
</dbReference>
<organism evidence="2 3">
    <name type="scientific">Legionella clemsonensis</name>
    <dbReference type="NCBI Taxonomy" id="1867846"/>
    <lineage>
        <taxon>Bacteria</taxon>
        <taxon>Pseudomonadati</taxon>
        <taxon>Pseudomonadota</taxon>
        <taxon>Gammaproteobacteria</taxon>
        <taxon>Legionellales</taxon>
        <taxon>Legionellaceae</taxon>
        <taxon>Legionella</taxon>
    </lineage>
</organism>
<evidence type="ECO:0000313" key="2">
    <source>
        <dbReference type="EMBL" id="ASQ47193.1"/>
    </source>
</evidence>
<dbReference type="GO" id="GO:0004674">
    <property type="term" value="F:protein serine/threonine kinase activity"/>
    <property type="evidence" value="ECO:0007669"/>
    <property type="project" value="UniProtKB-EC"/>
</dbReference>
<dbReference type="InterPro" id="IPR011009">
    <property type="entry name" value="Kinase-like_dom_sf"/>
</dbReference>
<reference evidence="3" key="1">
    <citation type="submission" date="2016-07" db="EMBL/GenBank/DDBJ databases">
        <authorList>
            <person name="Florea S."/>
            <person name="Webb J.S."/>
            <person name="Jaromczyk J."/>
            <person name="Schardl C.L."/>
        </authorList>
    </citation>
    <scope>NUCLEOTIDE SEQUENCE [LARGE SCALE GENOMIC DNA]</scope>
    <source>
        <strain evidence="3">CDC-D5610</strain>
    </source>
</reference>
<dbReference type="EC" id="2.7.11.1" evidence="2"/>
<keyword evidence="3" id="KW-1185">Reference proteome</keyword>
<dbReference type="AlphaFoldDB" id="A0A222P5U6"/>
<dbReference type="OrthoDB" id="9801841at2"/>
<keyword evidence="2" id="KW-0418">Kinase</keyword>
<dbReference type="GO" id="GO:0005524">
    <property type="term" value="F:ATP binding"/>
    <property type="evidence" value="ECO:0007669"/>
    <property type="project" value="InterPro"/>
</dbReference>
<dbReference type="SUPFAM" id="SSF56112">
    <property type="entry name" value="Protein kinase-like (PK-like)"/>
    <property type="match status" value="1"/>
</dbReference>
<dbReference type="InterPro" id="IPR000719">
    <property type="entry name" value="Prot_kinase_dom"/>
</dbReference>
<accession>A0A222P5U6</accession>
<evidence type="ECO:0000259" key="1">
    <source>
        <dbReference type="PROSITE" id="PS50011"/>
    </source>
</evidence>
<keyword evidence="2" id="KW-0808">Transferase</keyword>
<dbReference type="InterPro" id="IPR051681">
    <property type="entry name" value="Ser/Thr_Kinases-Pseudokinases"/>
</dbReference>
<protein>
    <submittedName>
        <fullName evidence="2">Serine/threonine-protein kinase PknH</fullName>
        <ecNumber evidence="2">2.7.11.1</ecNumber>
    </submittedName>
</protein>
<dbReference type="Pfam" id="PF00069">
    <property type="entry name" value="Pkinase"/>
    <property type="match status" value="1"/>
</dbReference>
<sequence>MAQIIDLFNLIPATRSLLANLLIANKNKTTFAKGSHWVNDEEIILSHRIIMHLNSNATKNVYEVLDDNLYGKGCFGELYLSLVTLVFEENTLIAKIRPEEKQRLVKAQPLKYVSKEQAEREVSNLTTLGFFHCKPLTIDDAQSYITMRKLPGVPLKVLIEANQLTIQQRYNLTCILVQTYKEQIMEKGLIHRDINPGNILINEQFVTHFVDAAFAIPKGYDDSRDHHGAIPYAAPECYSLYENSTVKTDIYALARVLMLVWGDDMFGNPDFRPTDVIWTAKHPSFATLFSRMDEIPTCHEEIRSLLRSMMHEDAFERADLTQIFTTLDGLANQLTPIANPDKTTFVSSVNSAAPVKVDSESNETPSELSNPNVNNYYTEDDEEGYNAYYGFT</sequence>
<name>A0A222P5U6_9GAMM</name>
<feature type="domain" description="Protein kinase" evidence="1">
    <location>
        <begin position="64"/>
        <end position="330"/>
    </location>
</feature>